<dbReference type="AlphaFoldDB" id="A0AA38CE97"/>
<protein>
    <submittedName>
        <fullName evidence="1">Uncharacterized protein</fullName>
    </submittedName>
</protein>
<evidence type="ECO:0000313" key="1">
    <source>
        <dbReference type="EMBL" id="KAH9294798.1"/>
    </source>
</evidence>
<reference evidence="1 2" key="1">
    <citation type="journal article" date="2021" name="Nat. Plants">
        <title>The Taxus genome provides insights into paclitaxel biosynthesis.</title>
        <authorList>
            <person name="Xiong X."/>
            <person name="Gou J."/>
            <person name="Liao Q."/>
            <person name="Li Y."/>
            <person name="Zhou Q."/>
            <person name="Bi G."/>
            <person name="Li C."/>
            <person name="Du R."/>
            <person name="Wang X."/>
            <person name="Sun T."/>
            <person name="Guo L."/>
            <person name="Liang H."/>
            <person name="Lu P."/>
            <person name="Wu Y."/>
            <person name="Zhang Z."/>
            <person name="Ro D.K."/>
            <person name="Shang Y."/>
            <person name="Huang S."/>
            <person name="Yan J."/>
        </authorList>
    </citation>
    <scope>NUCLEOTIDE SEQUENCE [LARGE SCALE GENOMIC DNA]</scope>
    <source>
        <strain evidence="1">Ta-2019</strain>
    </source>
</reference>
<accession>A0AA38CE97</accession>
<dbReference type="EMBL" id="JAHRHJ020000011">
    <property type="protein sequence ID" value="KAH9294798.1"/>
    <property type="molecule type" value="Genomic_DNA"/>
</dbReference>
<organism evidence="1 2">
    <name type="scientific">Taxus chinensis</name>
    <name type="common">Chinese yew</name>
    <name type="synonym">Taxus wallichiana var. chinensis</name>
    <dbReference type="NCBI Taxonomy" id="29808"/>
    <lineage>
        <taxon>Eukaryota</taxon>
        <taxon>Viridiplantae</taxon>
        <taxon>Streptophyta</taxon>
        <taxon>Embryophyta</taxon>
        <taxon>Tracheophyta</taxon>
        <taxon>Spermatophyta</taxon>
        <taxon>Pinopsida</taxon>
        <taxon>Pinidae</taxon>
        <taxon>Conifers II</taxon>
        <taxon>Cupressales</taxon>
        <taxon>Taxaceae</taxon>
        <taxon>Taxus</taxon>
    </lineage>
</organism>
<feature type="non-terminal residue" evidence="1">
    <location>
        <position position="74"/>
    </location>
</feature>
<name>A0AA38CE97_TAXCH</name>
<proteinExistence type="predicted"/>
<gene>
    <name evidence="1" type="ORF">KI387_038386</name>
</gene>
<comment type="caution">
    <text evidence="1">The sequence shown here is derived from an EMBL/GenBank/DDBJ whole genome shotgun (WGS) entry which is preliminary data.</text>
</comment>
<dbReference type="Proteomes" id="UP000824469">
    <property type="component" value="Unassembled WGS sequence"/>
</dbReference>
<sequence length="74" mass="8270">MEEESIGKEYDNMGGNPSLAVSFPKVVQIGRKGVVVSQEKGMGYINDPRKVIHVQFQSIIPMEQLLAMSLFNEE</sequence>
<evidence type="ECO:0000313" key="2">
    <source>
        <dbReference type="Proteomes" id="UP000824469"/>
    </source>
</evidence>
<keyword evidence="2" id="KW-1185">Reference proteome</keyword>